<dbReference type="EMBL" id="JAYKLX010000005">
    <property type="protein sequence ID" value="MEB3346347.1"/>
    <property type="molecule type" value="Genomic_DNA"/>
</dbReference>
<reference evidence="2 3" key="1">
    <citation type="journal article" date="2013" name="Int. J. Syst. Evol. Microbiol.">
        <title>Aquimarina gracilis sp. nov., isolated from the gut microflora of a mussel, Mytilus coruscus, and emended description of Aquimarina spongiae.</title>
        <authorList>
            <person name="Park S.C."/>
            <person name="Choe H.N."/>
            <person name="Baik K.S."/>
            <person name="Seong C.N."/>
        </authorList>
    </citation>
    <scope>NUCLEOTIDE SEQUENCE [LARGE SCALE GENOMIC DNA]</scope>
    <source>
        <strain evidence="2 3">PSC32</strain>
    </source>
</reference>
<evidence type="ECO:0000256" key="1">
    <source>
        <dbReference type="SAM" id="Phobius"/>
    </source>
</evidence>
<dbReference type="RefSeq" id="WP_324180371.1">
    <property type="nucleotide sequence ID" value="NZ_BAABAW010000024.1"/>
</dbReference>
<comment type="caution">
    <text evidence="2">The sequence shown here is derived from an EMBL/GenBank/DDBJ whole genome shotgun (WGS) entry which is preliminary data.</text>
</comment>
<keyword evidence="1" id="KW-0812">Transmembrane</keyword>
<feature type="transmembrane region" description="Helical" evidence="1">
    <location>
        <begin position="168"/>
        <end position="189"/>
    </location>
</feature>
<feature type="transmembrane region" description="Helical" evidence="1">
    <location>
        <begin position="34"/>
        <end position="55"/>
    </location>
</feature>
<keyword evidence="3" id="KW-1185">Reference proteome</keyword>
<dbReference type="Proteomes" id="UP001327027">
    <property type="component" value="Unassembled WGS sequence"/>
</dbReference>
<protein>
    <submittedName>
        <fullName evidence="2">Uncharacterized protein</fullName>
    </submittedName>
</protein>
<proteinExistence type="predicted"/>
<sequence length="371" mass="43254">MSLAILMWIAIELARFLFENTLVNSGIDKEHQKWLFISIFSTFNNTFILAAVPFFKDVLDNSKFKFFKFLKWEHWTLLIFIVNTLIVLLYIVFWMFQIQLGSTLVPFLDHIYSLIAISFFLYGAIHALKRSKNFGTTGVAIFIMVAFILIIVQYIVFPAYSISQNYRFISLYTSHIMIIIFMLLAVMAMHHFKMQQALKHENDAVRSTNEALQSKILALDKRDRMPDVNESLGYSRYLEFYKKDKSLVIELTMLDKGIVKFPIYCSVVNREYKDLLRFAVYKKKGETIKAYSGTHPGFGDIYKSILDIRKRFINKHLDNAGYKTLKANELIVQRIKGSGLYELDCLEKNIEIDISSLLEVKELTEILRILS</sequence>
<feature type="transmembrane region" description="Helical" evidence="1">
    <location>
        <begin position="110"/>
        <end position="128"/>
    </location>
</feature>
<keyword evidence="1" id="KW-1133">Transmembrane helix</keyword>
<feature type="transmembrane region" description="Helical" evidence="1">
    <location>
        <begin position="140"/>
        <end position="162"/>
    </location>
</feature>
<evidence type="ECO:0000313" key="3">
    <source>
        <dbReference type="Proteomes" id="UP001327027"/>
    </source>
</evidence>
<organism evidence="2 3">
    <name type="scientific">Aquimarina gracilis</name>
    <dbReference type="NCBI Taxonomy" id="874422"/>
    <lineage>
        <taxon>Bacteria</taxon>
        <taxon>Pseudomonadati</taxon>
        <taxon>Bacteroidota</taxon>
        <taxon>Flavobacteriia</taxon>
        <taxon>Flavobacteriales</taxon>
        <taxon>Flavobacteriaceae</taxon>
        <taxon>Aquimarina</taxon>
    </lineage>
</organism>
<name>A0ABU5ZWW2_9FLAO</name>
<keyword evidence="1" id="KW-0472">Membrane</keyword>
<evidence type="ECO:0000313" key="2">
    <source>
        <dbReference type="EMBL" id="MEB3346347.1"/>
    </source>
</evidence>
<gene>
    <name evidence="2" type="ORF">U6A24_12795</name>
</gene>
<feature type="transmembrane region" description="Helical" evidence="1">
    <location>
        <begin position="75"/>
        <end position="98"/>
    </location>
</feature>
<accession>A0ABU5ZWW2</accession>